<dbReference type="InterPro" id="IPR000372">
    <property type="entry name" value="LRRNT"/>
</dbReference>
<dbReference type="PROSITE" id="PS50104">
    <property type="entry name" value="TIR"/>
    <property type="match status" value="1"/>
</dbReference>
<keyword evidence="3" id="KW-0433">Leucine-rich repeat</keyword>
<keyword evidence="14" id="KW-1185">Reference proteome</keyword>
<dbReference type="Gene3D" id="3.80.10.10">
    <property type="entry name" value="Ribonuclease Inhibitor"/>
    <property type="match status" value="5"/>
</dbReference>
<evidence type="ECO:0000259" key="13">
    <source>
        <dbReference type="PROSITE" id="PS50104"/>
    </source>
</evidence>
<reference evidence="15" key="1">
    <citation type="submission" date="2025-08" db="UniProtKB">
        <authorList>
            <consortium name="RefSeq"/>
        </authorList>
    </citation>
    <scope>IDENTIFICATION</scope>
    <source>
        <tissue evidence="15">Whole body</tissue>
    </source>
</reference>
<protein>
    <submittedName>
        <fullName evidence="15">Slit homolog 2 protein-like</fullName>
    </submittedName>
</protein>
<keyword evidence="4 12" id="KW-0812">Transmembrane</keyword>
<keyword evidence="6" id="KW-0677">Repeat</keyword>
<keyword evidence="10" id="KW-0325">Glycoprotein</keyword>
<accession>A0ABM1J3M2</accession>
<keyword evidence="8 12" id="KW-0472">Membrane</keyword>
<organism evidence="14 15">
    <name type="scientific">Polistes dominula</name>
    <name type="common">European paper wasp</name>
    <name type="synonym">Vespa dominula</name>
    <dbReference type="NCBI Taxonomy" id="743375"/>
    <lineage>
        <taxon>Eukaryota</taxon>
        <taxon>Metazoa</taxon>
        <taxon>Ecdysozoa</taxon>
        <taxon>Arthropoda</taxon>
        <taxon>Hexapoda</taxon>
        <taxon>Insecta</taxon>
        <taxon>Pterygota</taxon>
        <taxon>Neoptera</taxon>
        <taxon>Endopterygota</taxon>
        <taxon>Hymenoptera</taxon>
        <taxon>Apocrita</taxon>
        <taxon>Aculeata</taxon>
        <taxon>Vespoidea</taxon>
        <taxon>Vespidae</taxon>
        <taxon>Polistinae</taxon>
        <taxon>Polistini</taxon>
        <taxon>Polistes</taxon>
    </lineage>
</organism>
<dbReference type="PROSITE" id="PS51450">
    <property type="entry name" value="LRR"/>
    <property type="match status" value="7"/>
</dbReference>
<dbReference type="InterPro" id="IPR032675">
    <property type="entry name" value="LRR_dom_sf"/>
</dbReference>
<evidence type="ECO:0000256" key="6">
    <source>
        <dbReference type="ARBA" id="ARBA00022737"/>
    </source>
</evidence>
<keyword evidence="9" id="KW-0675">Receptor</keyword>
<evidence type="ECO:0000256" key="4">
    <source>
        <dbReference type="ARBA" id="ARBA00022692"/>
    </source>
</evidence>
<dbReference type="InterPro" id="IPR003591">
    <property type="entry name" value="Leu-rich_rpt_typical-subtyp"/>
</dbReference>
<feature type="compositionally biased region" description="Pro residues" evidence="11">
    <location>
        <begin position="1427"/>
        <end position="1438"/>
    </location>
</feature>
<keyword evidence="7 12" id="KW-1133">Transmembrane helix</keyword>
<evidence type="ECO:0000256" key="8">
    <source>
        <dbReference type="ARBA" id="ARBA00023136"/>
    </source>
</evidence>
<keyword evidence="5" id="KW-0732">Signal</keyword>
<proteinExistence type="inferred from homology"/>
<feature type="region of interest" description="Disordered" evidence="11">
    <location>
        <begin position="1404"/>
        <end position="1445"/>
    </location>
</feature>
<dbReference type="SMART" id="SM00255">
    <property type="entry name" value="TIR"/>
    <property type="match status" value="1"/>
</dbReference>
<evidence type="ECO:0000256" key="12">
    <source>
        <dbReference type="SAM" id="Phobius"/>
    </source>
</evidence>
<evidence type="ECO:0000313" key="14">
    <source>
        <dbReference type="Proteomes" id="UP000694924"/>
    </source>
</evidence>
<dbReference type="SMART" id="SM00013">
    <property type="entry name" value="LRRNT"/>
    <property type="match status" value="1"/>
</dbReference>
<evidence type="ECO:0000313" key="15">
    <source>
        <dbReference type="RefSeq" id="XP_015187059.1"/>
    </source>
</evidence>
<feature type="transmembrane region" description="Helical" evidence="12">
    <location>
        <begin position="1024"/>
        <end position="1048"/>
    </location>
</feature>
<evidence type="ECO:0000256" key="5">
    <source>
        <dbReference type="ARBA" id="ARBA00022729"/>
    </source>
</evidence>
<sequence>MTVVVKKNVVDVANAFKRYAINVLLFLCLATTTATLTGGASCRWSSDSGNDTRNTADCTLRVLDPNALTSLASSLDGANKLRIRCSEVHHFESTLNAHSWQRLPSLHELHIHACKVLRISGGTFQSLIELKKLTIQTFNAEWGAQRVLELAPGSLSGLRELHTLEIVESNVLSLPAYLLCDLDNLQSLNLTGNRIRDILDIGLTRRQEDFEDGNNNSSSSSSSSSSSNSNSNNNINDESCRADVRILDLSRNELTRLPNNGPLAGLRQLQELHLQRNSIAEIDSRALVGLTVLRIFNASYNSLASLPEGLFGSTRELREIHLAHNGLGDLPKGIFTRLEWLLVLNLAGNRLDSNQIDETSFLGLIRLIVLDLSYNLLTRIDARMFKDLLFLHILDLRNNSIDYIERNAFLPLYNLHTLELSDNKLRTVGAQLLNGLFVLNRLTLSGNSIASVDPVAFRNCSDLKELDLSGNGLTSVPEAIRDLAYLKTLDLGENRIASFHNGSFRNLHQLTGLRLIGNDIGNLSRGMLWDLPNLQILNLARNKVQHIDMHAFERNIKLEAIRLDGNFLSDINGIFTSITSLLLLNLSENHIEWFDYAFIPGNLKWLDIHGNFIEKLDNYYKLRNSKVKTLDASHNRITELTSLSVPDSVELLFINNNYISIVHPNTFTEKVNLTRVDMYANMIETMELTALLLTRVPETKALPEFYIGDNPFYCNCSMDWLPAINNQTSTREYPRVMDLDNVRCRTSGPRGIAMIPASTARSNEFLCRYEAHCFALCHCCDYDACDCEMTCPNGCKCYNDRTWSTNAVDCSGLGVEEIPRRIPMDATEVYLDGNVLRELLNHVFIGRKNMRVLYVNGSGIESIQNRTFNGLNNLQILHLEDNRIRELKGFEFERLSHLRELYLQNNQIGFIGNLTFLPLRSLEILRLSGNRLVTFPVWQVTLNARLVELSLGNNPWSCRCKFLQELSSWVSDNAHKVVDTNDVWCYYSGGDNKPSYRRRLNVNETACSDYYAQGGGMVDFAQDYLTLVAATFSALLVLLIVVVLAFVFRGPVCAWAYSKYGLRFQRTKPAKAGAAGSATMVSTAGITSCYDINRERLYDCYVSYSPNDEDFILHSLAAELEHGPTSLRLCLHHRDLPCMLRTSTPGPTILEAVDASRRTLIVLTRNFLQTEWSRFELRAAFHEALRGRANQLIVVQAANLSPELDRDPELRPYLRNAALTLTWGEKRFWERLKYAIPPAPPSTAPPTGVTRNTTSNIASCGGGGGGGGGGGSNGSGGGGADVSIENKSLPLVFKRNINSYAIDRDSIASRKSNNPPSTTTFRSQRTFFKDTTTSGGSSALMLQHAPPAYSCGTVSSHHQQPPPSSPQARLTVNHVYRDAVTVPAGSLAPTNPMLATEDHTRPLSEHIYSSIDSDYSTLERSTWRQQQPPPSSPPPPPSSGQAYLV</sequence>
<comment type="similarity">
    <text evidence="2">Belongs to the Toll-like receptor family.</text>
</comment>
<evidence type="ECO:0000256" key="9">
    <source>
        <dbReference type="ARBA" id="ARBA00023170"/>
    </source>
</evidence>
<feature type="compositionally biased region" description="Gly residues" evidence="11">
    <location>
        <begin position="1260"/>
        <end position="1280"/>
    </location>
</feature>
<feature type="compositionally biased region" description="Low complexity" evidence="11">
    <location>
        <begin position="214"/>
        <end position="234"/>
    </location>
</feature>
<dbReference type="SUPFAM" id="SSF52058">
    <property type="entry name" value="L domain-like"/>
    <property type="match status" value="3"/>
</dbReference>
<dbReference type="RefSeq" id="XP_015187059.1">
    <property type="nucleotide sequence ID" value="XM_015331573.1"/>
</dbReference>
<dbReference type="SMART" id="SM00369">
    <property type="entry name" value="LRR_TYP"/>
    <property type="match status" value="20"/>
</dbReference>
<dbReference type="InterPro" id="IPR000157">
    <property type="entry name" value="TIR_dom"/>
</dbReference>
<evidence type="ECO:0000256" key="1">
    <source>
        <dbReference type="ARBA" id="ARBA00004167"/>
    </source>
</evidence>
<dbReference type="PANTHER" id="PTHR24365">
    <property type="entry name" value="TOLL-LIKE RECEPTOR"/>
    <property type="match status" value="1"/>
</dbReference>
<feature type="region of interest" description="Disordered" evidence="11">
    <location>
        <begin position="209"/>
        <end position="237"/>
    </location>
</feature>
<feature type="compositionally biased region" description="Polar residues" evidence="11">
    <location>
        <begin position="1249"/>
        <end position="1258"/>
    </location>
</feature>
<gene>
    <name evidence="15" type="primary">LOC107072014</name>
</gene>
<dbReference type="Pfam" id="PF01582">
    <property type="entry name" value="TIR"/>
    <property type="match status" value="1"/>
</dbReference>
<evidence type="ECO:0000256" key="10">
    <source>
        <dbReference type="ARBA" id="ARBA00023180"/>
    </source>
</evidence>
<evidence type="ECO:0000256" key="7">
    <source>
        <dbReference type="ARBA" id="ARBA00022989"/>
    </source>
</evidence>
<feature type="region of interest" description="Disordered" evidence="11">
    <location>
        <begin position="1239"/>
        <end position="1281"/>
    </location>
</feature>
<dbReference type="SUPFAM" id="SSF52047">
    <property type="entry name" value="RNI-like"/>
    <property type="match status" value="1"/>
</dbReference>
<comment type="subcellular location">
    <subcellularLocation>
        <location evidence="1">Membrane</location>
        <topology evidence="1">Single-pass membrane protein</topology>
    </subcellularLocation>
</comment>
<name>A0ABM1J3M2_POLDO</name>
<dbReference type="Proteomes" id="UP000694924">
    <property type="component" value="Unplaced"/>
</dbReference>
<feature type="domain" description="TIR" evidence="13">
    <location>
        <begin position="1096"/>
        <end position="1236"/>
    </location>
</feature>
<evidence type="ECO:0000256" key="2">
    <source>
        <dbReference type="ARBA" id="ARBA00009634"/>
    </source>
</evidence>
<dbReference type="SMART" id="SM00365">
    <property type="entry name" value="LRR_SD22"/>
    <property type="match status" value="6"/>
</dbReference>
<evidence type="ECO:0000256" key="3">
    <source>
        <dbReference type="ARBA" id="ARBA00022614"/>
    </source>
</evidence>
<dbReference type="Pfam" id="PF13855">
    <property type="entry name" value="LRR_8"/>
    <property type="match status" value="4"/>
</dbReference>
<dbReference type="Gene3D" id="3.40.50.10140">
    <property type="entry name" value="Toll/interleukin-1 receptor homology (TIR) domain"/>
    <property type="match status" value="1"/>
</dbReference>
<dbReference type="GeneID" id="107072014"/>
<dbReference type="SUPFAM" id="SSF52200">
    <property type="entry name" value="Toll/Interleukin receptor TIR domain"/>
    <property type="match status" value="1"/>
</dbReference>
<dbReference type="SMART" id="SM00364">
    <property type="entry name" value="LRR_BAC"/>
    <property type="match status" value="7"/>
</dbReference>
<dbReference type="PANTHER" id="PTHR24365:SF541">
    <property type="entry name" value="PROTEIN TOLL-RELATED"/>
    <property type="match status" value="1"/>
</dbReference>
<dbReference type="InterPro" id="IPR035897">
    <property type="entry name" value="Toll_tir_struct_dom_sf"/>
</dbReference>
<dbReference type="InterPro" id="IPR001611">
    <property type="entry name" value="Leu-rich_rpt"/>
</dbReference>
<evidence type="ECO:0000256" key="11">
    <source>
        <dbReference type="SAM" id="MobiDB-lite"/>
    </source>
</evidence>
<feature type="compositionally biased region" description="Polar residues" evidence="11">
    <location>
        <begin position="1410"/>
        <end position="1426"/>
    </location>
</feature>